<dbReference type="InterPro" id="IPR002048">
    <property type="entry name" value="EF_hand_dom"/>
</dbReference>
<keyword evidence="5" id="KW-0677">Repeat</keyword>
<dbReference type="EMBL" id="LDAU01000185">
    <property type="protein sequence ID" value="KRX00541.1"/>
    <property type="molecule type" value="Genomic_DNA"/>
</dbReference>
<keyword evidence="11" id="KW-1185">Reference proteome</keyword>
<dbReference type="PROSITE" id="PS00018">
    <property type="entry name" value="EF_HAND_1"/>
    <property type="match status" value="1"/>
</dbReference>
<dbReference type="InterPro" id="IPR011992">
    <property type="entry name" value="EF-hand-dom_pair"/>
</dbReference>
<proteinExistence type="inferred from homology"/>
<dbReference type="Gene3D" id="1.10.238.10">
    <property type="entry name" value="EF-hand"/>
    <property type="match status" value="1"/>
</dbReference>
<evidence type="ECO:0000256" key="1">
    <source>
        <dbReference type="ARBA" id="ARBA00004245"/>
    </source>
</evidence>
<feature type="domain" description="EF-hand" evidence="9">
    <location>
        <begin position="26"/>
        <end position="61"/>
    </location>
</feature>
<evidence type="ECO:0000256" key="2">
    <source>
        <dbReference type="ARBA" id="ARBA00005253"/>
    </source>
</evidence>
<comment type="caution">
    <text evidence="10">The sequence shown here is derived from an EMBL/GenBank/DDBJ whole genome shotgun (WGS) entry which is preliminary data.</text>
</comment>
<dbReference type="PROSITE" id="PS50222">
    <property type="entry name" value="EF_HAND_2"/>
    <property type="match status" value="2"/>
</dbReference>
<dbReference type="Proteomes" id="UP000054937">
    <property type="component" value="Unassembled WGS sequence"/>
</dbReference>
<keyword evidence="3" id="KW-0963">Cytoplasm</keyword>
<dbReference type="InParanoid" id="A0A0V0QEC8"/>
<organism evidence="10 11">
    <name type="scientific">Pseudocohnilembus persalinus</name>
    <name type="common">Ciliate</name>
    <dbReference type="NCBI Taxonomy" id="266149"/>
    <lineage>
        <taxon>Eukaryota</taxon>
        <taxon>Sar</taxon>
        <taxon>Alveolata</taxon>
        <taxon>Ciliophora</taxon>
        <taxon>Intramacronucleata</taxon>
        <taxon>Oligohymenophorea</taxon>
        <taxon>Scuticociliatia</taxon>
        <taxon>Philasterida</taxon>
        <taxon>Pseudocohnilembidae</taxon>
        <taxon>Pseudocohnilembus</taxon>
    </lineage>
</organism>
<dbReference type="SUPFAM" id="SSF47473">
    <property type="entry name" value="EF-hand"/>
    <property type="match status" value="1"/>
</dbReference>
<reference evidence="10 11" key="1">
    <citation type="journal article" date="2015" name="Sci. Rep.">
        <title>Genome of the facultative scuticociliatosis pathogen Pseudocohnilembus persalinus provides insight into its virulence through horizontal gene transfer.</title>
        <authorList>
            <person name="Xiong J."/>
            <person name="Wang G."/>
            <person name="Cheng J."/>
            <person name="Tian M."/>
            <person name="Pan X."/>
            <person name="Warren A."/>
            <person name="Jiang C."/>
            <person name="Yuan D."/>
            <person name="Miao W."/>
        </authorList>
    </citation>
    <scope>NUCLEOTIDE SEQUENCE [LARGE SCALE GENOMIC DNA]</scope>
    <source>
        <strain evidence="10">36N120E</strain>
    </source>
</reference>
<evidence type="ECO:0000313" key="11">
    <source>
        <dbReference type="Proteomes" id="UP000054937"/>
    </source>
</evidence>
<dbReference type="InterPro" id="IPR018247">
    <property type="entry name" value="EF_Hand_1_Ca_BS"/>
</dbReference>
<dbReference type="CDD" id="cd00051">
    <property type="entry name" value="EFh"/>
    <property type="match status" value="1"/>
</dbReference>
<evidence type="ECO:0000256" key="3">
    <source>
        <dbReference type="ARBA" id="ARBA00022490"/>
    </source>
</evidence>
<comment type="subcellular location">
    <subcellularLocation>
        <location evidence="1">Cytoplasm</location>
        <location evidence="1">Cytoskeleton</location>
    </subcellularLocation>
</comment>
<dbReference type="OrthoDB" id="26525at2759"/>
<accession>A0A0V0QEC8</accession>
<name>A0A0V0QEC8_PSEPJ</name>
<keyword evidence="4" id="KW-0479">Metal-binding</keyword>
<evidence type="ECO:0000256" key="6">
    <source>
        <dbReference type="ARBA" id="ARBA00022837"/>
    </source>
</evidence>
<dbReference type="FunFam" id="1.10.238.10:FF:000178">
    <property type="entry name" value="Calmodulin-2 A"/>
    <property type="match status" value="1"/>
</dbReference>
<comment type="similarity">
    <text evidence="2">Belongs to the centrin family.</text>
</comment>
<keyword evidence="7" id="KW-0206">Cytoskeleton</keyword>
<evidence type="ECO:0000256" key="8">
    <source>
        <dbReference type="ARBA" id="ARBA00025692"/>
    </source>
</evidence>
<protein>
    <recommendedName>
        <fullName evidence="9">EF-hand domain-containing protein</fullName>
    </recommendedName>
</protein>
<evidence type="ECO:0000256" key="7">
    <source>
        <dbReference type="ARBA" id="ARBA00023212"/>
    </source>
</evidence>
<feature type="domain" description="EF-hand" evidence="9">
    <location>
        <begin position="62"/>
        <end position="97"/>
    </location>
</feature>
<dbReference type="GO" id="GO:0005856">
    <property type="term" value="C:cytoskeleton"/>
    <property type="evidence" value="ECO:0007669"/>
    <property type="project" value="UniProtKB-SubCell"/>
</dbReference>
<evidence type="ECO:0000256" key="5">
    <source>
        <dbReference type="ARBA" id="ARBA00022737"/>
    </source>
</evidence>
<keyword evidence="6" id="KW-0106">Calcium</keyword>
<dbReference type="OMA" id="FLRVIMY"/>
<sequence length="167" mass="19640">MTTHEQRTLKKQKTFKNISIDEIPLQERQKYYEAFLGYDKNGSKMLEKEEFKKIIEELGHQATEDEILHLIYEVDNTGRGAISFEDFLRVIMYYKHKLTNNEEENDEIKMIFFALGGDPISLQITKKQLENALEENFALLIDMSSIINSFSNQTQISFEEFKNLLTN</sequence>
<evidence type="ECO:0000259" key="9">
    <source>
        <dbReference type="PROSITE" id="PS50222"/>
    </source>
</evidence>
<dbReference type="AlphaFoldDB" id="A0A0V0QEC8"/>
<comment type="function">
    <text evidence="8">Plays a fundamental role in microtubule organizing center structure and function. Component of the infraciliary lattice (ICL) and the ciliary basal bodies.</text>
</comment>
<dbReference type="GO" id="GO:0005509">
    <property type="term" value="F:calcium ion binding"/>
    <property type="evidence" value="ECO:0007669"/>
    <property type="project" value="InterPro"/>
</dbReference>
<evidence type="ECO:0000256" key="4">
    <source>
        <dbReference type="ARBA" id="ARBA00022723"/>
    </source>
</evidence>
<evidence type="ECO:0000313" key="10">
    <source>
        <dbReference type="EMBL" id="KRX00541.1"/>
    </source>
</evidence>
<dbReference type="Pfam" id="PF13499">
    <property type="entry name" value="EF-hand_7"/>
    <property type="match status" value="1"/>
</dbReference>
<gene>
    <name evidence="10" type="ORF">PPERSA_04562</name>
</gene>